<comment type="similarity">
    <text evidence="1">Belongs to the COQ10 family.</text>
</comment>
<comment type="function">
    <text evidence="3">Required for the function of coenzyme Q in the respiratory chain. May serve as a chaperone or may be involved in the transport of Q6 from its site of synthesis to the catalytic sites of the respiratory complexes.</text>
</comment>
<dbReference type="EMBL" id="JBBJBU010000013">
    <property type="protein sequence ID" value="KAK7203226.1"/>
    <property type="molecule type" value="Genomic_DNA"/>
</dbReference>
<evidence type="ECO:0000256" key="2">
    <source>
        <dbReference type="ARBA" id="ARBA00011814"/>
    </source>
</evidence>
<comment type="caution">
    <text evidence="6">The sequence shown here is derived from an EMBL/GenBank/DDBJ whole genome shotgun (WGS) entry which is preliminary data.</text>
</comment>
<dbReference type="GeneID" id="90039073"/>
<dbReference type="InterPro" id="IPR023393">
    <property type="entry name" value="START-like_dom_sf"/>
</dbReference>
<comment type="subunit">
    <text evidence="2">Interacts with coenzyme Q.</text>
</comment>
<gene>
    <name evidence="6" type="ORF">BZA70DRAFT_284156</name>
</gene>
<dbReference type="SUPFAM" id="SSF55961">
    <property type="entry name" value="Bet v1-like"/>
    <property type="match status" value="1"/>
</dbReference>
<evidence type="ECO:0000313" key="7">
    <source>
        <dbReference type="Proteomes" id="UP001498771"/>
    </source>
</evidence>
<evidence type="ECO:0000313" key="6">
    <source>
        <dbReference type="EMBL" id="KAK7203226.1"/>
    </source>
</evidence>
<dbReference type="RefSeq" id="XP_064766259.1">
    <property type="nucleotide sequence ID" value="XM_064913561.1"/>
</dbReference>
<evidence type="ECO:0000256" key="1">
    <source>
        <dbReference type="ARBA" id="ARBA00006885"/>
    </source>
</evidence>
<protein>
    <submittedName>
        <fullName evidence="6">Dehydrase and lipid transport-domain-containing protein</fullName>
    </submittedName>
</protein>
<sequence>MTGPTSTIRRRAQSSLLTAFSVHRSPQCRSFFAFPGTDSQVQKVSLTRTLPYSPSLLYSVVSNVDDYSTFVPYCTSSKITQLDSASGQPSRAMLRVGWQTFEEEFESELTCDEPNSVIAESSKHSLFKILYTRWRIFPVAPTPTTSSTQSSPTSSTSQGRLVLDLKFQFESPLYNAVSAQFAPAVAQIMIEAFEKRMATVQRLKLLEENKPKQTGVADATSTTTSASAAVSGGGAGTSSS</sequence>
<feature type="domain" description="Coenzyme Q-binding protein COQ10 START" evidence="5">
    <location>
        <begin position="50"/>
        <end position="194"/>
    </location>
</feature>
<dbReference type="Pfam" id="PF03364">
    <property type="entry name" value="Polyketide_cyc"/>
    <property type="match status" value="1"/>
</dbReference>
<dbReference type="CDD" id="cd07813">
    <property type="entry name" value="COQ10p_like"/>
    <property type="match status" value="1"/>
</dbReference>
<feature type="region of interest" description="Disordered" evidence="4">
    <location>
        <begin position="210"/>
        <end position="240"/>
    </location>
</feature>
<organism evidence="6 7">
    <name type="scientific">Myxozyma melibiosi</name>
    <dbReference type="NCBI Taxonomy" id="54550"/>
    <lineage>
        <taxon>Eukaryota</taxon>
        <taxon>Fungi</taxon>
        <taxon>Dikarya</taxon>
        <taxon>Ascomycota</taxon>
        <taxon>Saccharomycotina</taxon>
        <taxon>Lipomycetes</taxon>
        <taxon>Lipomycetales</taxon>
        <taxon>Lipomycetaceae</taxon>
        <taxon>Myxozyma</taxon>
    </lineage>
</organism>
<evidence type="ECO:0000256" key="3">
    <source>
        <dbReference type="ARBA" id="ARBA00024947"/>
    </source>
</evidence>
<evidence type="ECO:0000256" key="4">
    <source>
        <dbReference type="SAM" id="MobiDB-lite"/>
    </source>
</evidence>
<accession>A0ABR1F043</accession>
<reference evidence="6 7" key="1">
    <citation type="submission" date="2024-03" db="EMBL/GenBank/DDBJ databases">
        <title>Genome-scale model development and genomic sequencing of the oleaginous clade Lipomyces.</title>
        <authorList>
            <consortium name="Lawrence Berkeley National Laboratory"/>
            <person name="Czajka J.J."/>
            <person name="Han Y."/>
            <person name="Kim J."/>
            <person name="Mondo S.J."/>
            <person name="Hofstad B.A."/>
            <person name="Robles A."/>
            <person name="Haridas S."/>
            <person name="Riley R."/>
            <person name="LaButti K."/>
            <person name="Pangilinan J."/>
            <person name="Andreopoulos W."/>
            <person name="Lipzen A."/>
            <person name="Yan J."/>
            <person name="Wang M."/>
            <person name="Ng V."/>
            <person name="Grigoriev I.V."/>
            <person name="Spatafora J.W."/>
            <person name="Magnuson J.K."/>
            <person name="Baker S.E."/>
            <person name="Pomraning K.R."/>
        </authorList>
    </citation>
    <scope>NUCLEOTIDE SEQUENCE [LARGE SCALE GENOMIC DNA]</scope>
    <source>
        <strain evidence="6 7">Phaff 52-87</strain>
    </source>
</reference>
<feature type="compositionally biased region" description="Gly residues" evidence="4">
    <location>
        <begin position="231"/>
        <end position="240"/>
    </location>
</feature>
<dbReference type="Gene3D" id="3.30.530.20">
    <property type="match status" value="1"/>
</dbReference>
<name>A0ABR1F043_9ASCO</name>
<evidence type="ECO:0000259" key="5">
    <source>
        <dbReference type="Pfam" id="PF03364"/>
    </source>
</evidence>
<dbReference type="PANTHER" id="PTHR12901">
    <property type="entry name" value="SPERM PROTEIN HOMOLOG"/>
    <property type="match status" value="1"/>
</dbReference>
<dbReference type="InterPro" id="IPR005031">
    <property type="entry name" value="COQ10_START"/>
</dbReference>
<dbReference type="Proteomes" id="UP001498771">
    <property type="component" value="Unassembled WGS sequence"/>
</dbReference>
<feature type="compositionally biased region" description="Low complexity" evidence="4">
    <location>
        <begin position="214"/>
        <end position="230"/>
    </location>
</feature>
<dbReference type="InterPro" id="IPR044996">
    <property type="entry name" value="COQ10-like"/>
</dbReference>
<keyword evidence="7" id="KW-1185">Reference proteome</keyword>
<proteinExistence type="inferred from homology"/>
<dbReference type="PANTHER" id="PTHR12901:SF10">
    <property type="entry name" value="COENZYME Q-BINDING PROTEIN COQ10, MITOCHONDRIAL"/>
    <property type="match status" value="1"/>
</dbReference>